<evidence type="ECO:0000313" key="5">
    <source>
        <dbReference type="Proteomes" id="UP000078555"/>
    </source>
</evidence>
<protein>
    <submittedName>
        <fullName evidence="3">Uncharacterized protein</fullName>
    </submittedName>
</protein>
<dbReference type="EMBL" id="FLRD01000057">
    <property type="protein sequence ID" value="SBT33473.1"/>
    <property type="molecule type" value="Genomic_DNA"/>
</dbReference>
<reference evidence="3" key="1">
    <citation type="submission" date="2016-05" db="EMBL/GenBank/DDBJ databases">
        <authorList>
            <person name="Lavstsen T."/>
            <person name="Jespersen J.S."/>
        </authorList>
    </citation>
    <scope>NUCLEOTIDE SEQUENCE [LARGE SCALE GENOMIC DNA]</scope>
</reference>
<accession>A0A1A8YQK8</accession>
<reference evidence="4 5" key="2">
    <citation type="submission" date="2016-05" db="EMBL/GenBank/DDBJ databases">
        <authorList>
            <person name="Naeem Raeece"/>
        </authorList>
    </citation>
    <scope>NUCLEOTIDE SEQUENCE [LARGE SCALE GENOMIC DNA]</scope>
</reference>
<evidence type="ECO:0000313" key="2">
    <source>
        <dbReference type="EMBL" id="SBT33473.1"/>
    </source>
</evidence>
<gene>
    <name evidence="2" type="ORF">POVWA1_017270</name>
    <name evidence="3" type="ORF">POVWA2_017150</name>
</gene>
<feature type="region of interest" description="Disordered" evidence="1">
    <location>
        <begin position="94"/>
        <end position="114"/>
    </location>
</feature>
<keyword evidence="5" id="KW-1185">Reference proteome</keyword>
<proteinExistence type="predicted"/>
<organism evidence="3 4">
    <name type="scientific">Plasmodium ovale wallikeri</name>
    <dbReference type="NCBI Taxonomy" id="864142"/>
    <lineage>
        <taxon>Eukaryota</taxon>
        <taxon>Sar</taxon>
        <taxon>Alveolata</taxon>
        <taxon>Apicomplexa</taxon>
        <taxon>Aconoidasida</taxon>
        <taxon>Haemosporida</taxon>
        <taxon>Plasmodiidae</taxon>
        <taxon>Plasmodium</taxon>
        <taxon>Plasmodium (Plasmodium)</taxon>
    </lineage>
</organism>
<dbReference type="Proteomes" id="UP000078555">
    <property type="component" value="Unassembled WGS sequence"/>
</dbReference>
<dbReference type="Proteomes" id="UP000078550">
    <property type="component" value="Unassembled WGS sequence"/>
</dbReference>
<dbReference type="AlphaFoldDB" id="A0A1A8YQK8"/>
<dbReference type="EMBL" id="FLRE01000068">
    <property type="protein sequence ID" value="SBT33898.1"/>
    <property type="molecule type" value="Genomic_DNA"/>
</dbReference>
<evidence type="ECO:0000313" key="3">
    <source>
        <dbReference type="EMBL" id="SBT33898.1"/>
    </source>
</evidence>
<sequence length="114" mass="12728">MHLQASSSEKKEKACGVGWGKGFPFILCHIFVTVKISFGIFQGGNSPSTSYILGTALRWMKNARQRIAKFEYSHDSIAKVQGYQLRKKIRATERTKTRRANEGIPPGLLSKKGV</sequence>
<evidence type="ECO:0000313" key="4">
    <source>
        <dbReference type="Proteomes" id="UP000078550"/>
    </source>
</evidence>
<evidence type="ECO:0000256" key="1">
    <source>
        <dbReference type="SAM" id="MobiDB-lite"/>
    </source>
</evidence>
<name>A0A1A8YQK8_PLAOA</name>